<dbReference type="InterPro" id="IPR000917">
    <property type="entry name" value="Sulfatase_N"/>
</dbReference>
<evidence type="ECO:0000313" key="9">
    <source>
        <dbReference type="Proteomes" id="UP001430306"/>
    </source>
</evidence>
<sequence length="621" mass="68602">MFAHSPRRSLMAGALFFIANSMLAPFCGTQSCAAETKTTENSRPNVVVILTDDQGWGDLSLHGNPNLQTPNIDSLARDGAQIENFYVCAVCSPTRAEFLTGRYHTRSGVFSTSAGGERFDLSEQTIGDAFQNAGYATTAFGKWHSGMQAPYHPNARGFDEFYGFCSGHWGNYFSPMLEHNGRVVQGEGFLVDDLTQHAIDFIEKHQQDPFFVYLPLNTPHSPMQVPDENWDDFAEKSITPDPRPENAKKEDVQHTRAALALCENIDQNVGRLLDSLDQHSLSENTIVVFFSDNGPNGWRYNGGLRGRKGAVHEGGVRSPCLIRYPAAIQAGRTIGGIAGAIDLLPTLADFCDVNVPSPAGPLDGISLRGPLTDPSSSPKPRLIFTAWKGKFSVRSNQYRYHHNGDLFDLHADPGETNSIADQKPVAAKRFRRALEDWIKETQPKDRNYSEEQIFPVGHPEHAWTQLPARDAQATGQIRRSNRFPNSSYMTQWHSTEDAITWDVNVLAKGTYEVELYYACPEASVGTELKLTWNPKQSASSSDSTGTAITQANPSGPIFLDKDRSPREESDEKRWQSLSLGKLTLSEGPGRLSLTSPRIMGHDGDSSGVEIRLMTLHRTAAE</sequence>
<accession>A0ABS8NJT4</accession>
<evidence type="ECO:0000256" key="2">
    <source>
        <dbReference type="ARBA" id="ARBA00022723"/>
    </source>
</evidence>
<dbReference type="Pfam" id="PF00884">
    <property type="entry name" value="Sulfatase"/>
    <property type="match status" value="1"/>
</dbReference>
<evidence type="ECO:0000256" key="4">
    <source>
        <dbReference type="ARBA" id="ARBA00022837"/>
    </source>
</evidence>
<evidence type="ECO:0000256" key="1">
    <source>
        <dbReference type="ARBA" id="ARBA00008779"/>
    </source>
</evidence>
<evidence type="ECO:0000256" key="6">
    <source>
        <dbReference type="SAM" id="SignalP"/>
    </source>
</evidence>
<feature type="chain" id="PRO_5047055109" evidence="6">
    <location>
        <begin position="25"/>
        <end position="621"/>
    </location>
</feature>
<keyword evidence="2" id="KW-0479">Metal-binding</keyword>
<proteinExistence type="inferred from homology"/>
<protein>
    <submittedName>
        <fullName evidence="8">Arylsulfatase</fullName>
    </submittedName>
</protein>
<dbReference type="Proteomes" id="UP001430306">
    <property type="component" value="Unassembled WGS sequence"/>
</dbReference>
<dbReference type="EMBL" id="JAJKFW010000025">
    <property type="protein sequence ID" value="MCC9643820.1"/>
    <property type="molecule type" value="Genomic_DNA"/>
</dbReference>
<organism evidence="8 9">
    <name type="scientific">Rhodopirellula halodulae</name>
    <dbReference type="NCBI Taxonomy" id="2894198"/>
    <lineage>
        <taxon>Bacteria</taxon>
        <taxon>Pseudomonadati</taxon>
        <taxon>Planctomycetota</taxon>
        <taxon>Planctomycetia</taxon>
        <taxon>Pirellulales</taxon>
        <taxon>Pirellulaceae</taxon>
        <taxon>Rhodopirellula</taxon>
    </lineage>
</organism>
<evidence type="ECO:0000256" key="3">
    <source>
        <dbReference type="ARBA" id="ARBA00022801"/>
    </source>
</evidence>
<evidence type="ECO:0000259" key="7">
    <source>
        <dbReference type="Pfam" id="PF00884"/>
    </source>
</evidence>
<feature type="domain" description="Sulfatase N-terminal" evidence="7">
    <location>
        <begin position="44"/>
        <end position="350"/>
    </location>
</feature>
<dbReference type="PANTHER" id="PTHR42693:SF53">
    <property type="entry name" value="ENDO-4-O-SULFATASE"/>
    <property type="match status" value="1"/>
</dbReference>
<dbReference type="InterPro" id="IPR050738">
    <property type="entry name" value="Sulfatase"/>
</dbReference>
<dbReference type="PROSITE" id="PS51257">
    <property type="entry name" value="PROKAR_LIPOPROTEIN"/>
    <property type="match status" value="1"/>
</dbReference>
<feature type="signal peptide" evidence="6">
    <location>
        <begin position="1"/>
        <end position="24"/>
    </location>
</feature>
<keyword evidence="9" id="KW-1185">Reference proteome</keyword>
<keyword evidence="3" id="KW-0378">Hydrolase</keyword>
<dbReference type="Gene3D" id="2.60.120.260">
    <property type="entry name" value="Galactose-binding domain-like"/>
    <property type="match status" value="1"/>
</dbReference>
<dbReference type="Gene3D" id="3.40.720.10">
    <property type="entry name" value="Alkaline Phosphatase, subunit A"/>
    <property type="match status" value="1"/>
</dbReference>
<dbReference type="CDD" id="cd02795">
    <property type="entry name" value="CBM6-CBM35-CBM36_like"/>
    <property type="match status" value="1"/>
</dbReference>
<comment type="similarity">
    <text evidence="1">Belongs to the sulfatase family.</text>
</comment>
<gene>
    <name evidence="8" type="ORF">LOC71_16155</name>
</gene>
<dbReference type="CDD" id="cd16146">
    <property type="entry name" value="ARS_like"/>
    <property type="match status" value="1"/>
</dbReference>
<dbReference type="PROSITE" id="PS00523">
    <property type="entry name" value="SULFATASE_1"/>
    <property type="match status" value="1"/>
</dbReference>
<reference evidence="8" key="1">
    <citation type="submission" date="2021-11" db="EMBL/GenBank/DDBJ databases">
        <title>Genome sequence.</title>
        <authorList>
            <person name="Sun Q."/>
        </authorList>
    </citation>
    <scope>NUCLEOTIDE SEQUENCE</scope>
    <source>
        <strain evidence="8">JC740</strain>
    </source>
</reference>
<dbReference type="PANTHER" id="PTHR42693">
    <property type="entry name" value="ARYLSULFATASE FAMILY MEMBER"/>
    <property type="match status" value="1"/>
</dbReference>
<feature type="region of interest" description="Disordered" evidence="5">
    <location>
        <begin position="534"/>
        <end position="579"/>
    </location>
</feature>
<evidence type="ECO:0000256" key="5">
    <source>
        <dbReference type="SAM" id="MobiDB-lite"/>
    </source>
</evidence>
<name>A0ABS8NJT4_9BACT</name>
<feature type="compositionally biased region" description="Basic and acidic residues" evidence="5">
    <location>
        <begin position="559"/>
        <end position="574"/>
    </location>
</feature>
<feature type="compositionally biased region" description="Polar residues" evidence="5">
    <location>
        <begin position="534"/>
        <end position="553"/>
    </location>
</feature>
<evidence type="ECO:0000313" key="8">
    <source>
        <dbReference type="EMBL" id="MCC9643820.1"/>
    </source>
</evidence>
<keyword evidence="4" id="KW-0106">Calcium</keyword>
<dbReference type="InterPro" id="IPR017850">
    <property type="entry name" value="Alkaline_phosphatase_core_sf"/>
</dbReference>
<keyword evidence="6" id="KW-0732">Signal</keyword>
<dbReference type="SUPFAM" id="SSF53649">
    <property type="entry name" value="Alkaline phosphatase-like"/>
    <property type="match status" value="1"/>
</dbReference>
<comment type="caution">
    <text evidence="8">The sequence shown here is derived from an EMBL/GenBank/DDBJ whole genome shotgun (WGS) entry which is preliminary data.</text>
</comment>
<dbReference type="InterPro" id="IPR024607">
    <property type="entry name" value="Sulfatase_CS"/>
</dbReference>